<dbReference type="PANTHER" id="PTHR34504:SF4">
    <property type="entry name" value="ANTITOXIN HICB"/>
    <property type="match status" value="1"/>
</dbReference>
<reference evidence="2 3" key="1">
    <citation type="submission" date="2017-02" db="EMBL/GenBank/DDBJ databases">
        <title>Paraburkholderia sophoroidis sp. nov. and Paraburkholderia steynii sp. nov. rhizobial symbionts of the fynbos legume Hypocalyptus sophoroides.</title>
        <authorList>
            <person name="Steenkamp E.T."/>
            <person name="Beukes C.W."/>
            <person name="Van Zyl E."/>
            <person name="Avontuur J."/>
            <person name="Chan W.Y."/>
            <person name="Hassen A."/>
            <person name="Palmer M."/>
            <person name="Mthombeni L."/>
            <person name="Phalane F."/>
            <person name="Sereme K."/>
            <person name="Venter S.N."/>
        </authorList>
    </citation>
    <scope>NUCLEOTIDE SEQUENCE [LARGE SCALE GENOMIC DNA]</scope>
    <source>
        <strain evidence="2 3">HC1.1ba</strain>
    </source>
</reference>
<dbReference type="InterPro" id="IPR035069">
    <property type="entry name" value="TTHA1013/TTHA0281-like"/>
</dbReference>
<proteinExistence type="predicted"/>
<evidence type="ECO:0000313" key="2">
    <source>
        <dbReference type="EMBL" id="TCG05322.1"/>
    </source>
</evidence>
<dbReference type="InterPro" id="IPR031807">
    <property type="entry name" value="HicB-like"/>
</dbReference>
<dbReference type="EMBL" id="MWML01000177">
    <property type="protein sequence ID" value="TCG05322.1"/>
    <property type="molecule type" value="Genomic_DNA"/>
</dbReference>
<dbReference type="Gene3D" id="3.30.160.250">
    <property type="match status" value="1"/>
</dbReference>
<dbReference type="AlphaFoldDB" id="A0A4R0X8R8"/>
<name>A0A4R0X8R8_9BURK</name>
<comment type="caution">
    <text evidence="2">The sequence shown here is derived from an EMBL/GenBank/DDBJ whole genome shotgun (WGS) entry which is preliminary data.</text>
</comment>
<protein>
    <submittedName>
        <fullName evidence="2">HicB family protein</fullName>
    </submittedName>
</protein>
<accession>A0A4R0X8R8</accession>
<dbReference type="InterPro" id="IPR051404">
    <property type="entry name" value="TA_system_antitoxin"/>
</dbReference>
<feature type="domain" description="HicB-like antitoxin of toxin-antitoxin system" evidence="1">
    <location>
        <begin position="4"/>
        <end position="66"/>
    </location>
</feature>
<sequence>MLRYPARFDRDDDGGFVVTFPDIPEAIARGGTIEKALFMAADALTTAVDLYFEDRRTIPSPSTAEEGEELVALPESTSDAVLAFNEMLAKT</sequence>
<organism evidence="2 3">
    <name type="scientific">Paraburkholderia steynii</name>
    <dbReference type="NCBI Taxonomy" id="1245441"/>
    <lineage>
        <taxon>Bacteria</taxon>
        <taxon>Pseudomonadati</taxon>
        <taxon>Pseudomonadota</taxon>
        <taxon>Betaproteobacteria</taxon>
        <taxon>Burkholderiales</taxon>
        <taxon>Burkholderiaceae</taxon>
        <taxon>Paraburkholderia</taxon>
    </lineage>
</organism>
<keyword evidence="3" id="KW-1185">Reference proteome</keyword>
<evidence type="ECO:0000259" key="1">
    <source>
        <dbReference type="Pfam" id="PF15919"/>
    </source>
</evidence>
<evidence type="ECO:0000313" key="3">
    <source>
        <dbReference type="Proteomes" id="UP000294200"/>
    </source>
</evidence>
<dbReference type="Proteomes" id="UP000294200">
    <property type="component" value="Unassembled WGS sequence"/>
</dbReference>
<dbReference type="SUPFAM" id="SSF143100">
    <property type="entry name" value="TTHA1013/TTHA0281-like"/>
    <property type="match status" value="1"/>
</dbReference>
<dbReference type="Pfam" id="PF15919">
    <property type="entry name" value="HicB_lk_antitox"/>
    <property type="match status" value="1"/>
</dbReference>
<dbReference type="PANTHER" id="PTHR34504">
    <property type="entry name" value="ANTITOXIN HICB"/>
    <property type="match status" value="1"/>
</dbReference>
<gene>
    <name evidence="2" type="ORF">BZM27_34595</name>
</gene>